<dbReference type="InterPro" id="IPR001650">
    <property type="entry name" value="Helicase_C-like"/>
</dbReference>
<dbReference type="SUPFAM" id="SSF52540">
    <property type="entry name" value="P-loop containing nucleoside triphosphate hydrolases"/>
    <property type="match status" value="1"/>
</dbReference>
<dbReference type="PROSITE" id="PS51194">
    <property type="entry name" value="HELICASE_CTER"/>
    <property type="match status" value="1"/>
</dbReference>
<dbReference type="PANTHER" id="PTHR41313:SF1">
    <property type="entry name" value="DNA METHYLASE ADENINE-SPECIFIC DOMAIN-CONTAINING PROTEIN"/>
    <property type="match status" value="1"/>
</dbReference>
<dbReference type="Gene3D" id="3.40.50.300">
    <property type="entry name" value="P-loop containing nucleotide triphosphate hydrolases"/>
    <property type="match status" value="1"/>
</dbReference>
<name>A0A5J4PUW9_9ZZZZ</name>
<organism evidence="2">
    <name type="scientific">termite gut metagenome</name>
    <dbReference type="NCBI Taxonomy" id="433724"/>
    <lineage>
        <taxon>unclassified sequences</taxon>
        <taxon>metagenomes</taxon>
        <taxon>organismal metagenomes</taxon>
    </lineage>
</organism>
<dbReference type="PANTHER" id="PTHR41313">
    <property type="entry name" value="ADENINE-SPECIFIC METHYLTRANSFERASE"/>
    <property type="match status" value="1"/>
</dbReference>
<dbReference type="InterPro" id="IPR052933">
    <property type="entry name" value="DNA_Protect_Modify"/>
</dbReference>
<feature type="non-terminal residue" evidence="2">
    <location>
        <position position="395"/>
    </location>
</feature>
<gene>
    <name evidence="2" type="ORF">EZS27_036923</name>
</gene>
<reference evidence="2" key="1">
    <citation type="submission" date="2019-03" db="EMBL/GenBank/DDBJ databases">
        <title>Single cell metagenomics reveals metabolic interactions within the superorganism composed of flagellate Streblomastix strix and complex community of Bacteroidetes bacteria on its surface.</title>
        <authorList>
            <person name="Treitli S.C."/>
            <person name="Kolisko M."/>
            <person name="Husnik F."/>
            <person name="Keeling P."/>
            <person name="Hampl V."/>
        </authorList>
    </citation>
    <scope>NUCLEOTIDE SEQUENCE</scope>
    <source>
        <strain evidence="2">STM</strain>
    </source>
</reference>
<comment type="caution">
    <text evidence="2">The sequence shown here is derived from an EMBL/GenBank/DDBJ whole genome shotgun (WGS) entry which is preliminary data.</text>
</comment>
<dbReference type="EMBL" id="SNRY01006667">
    <property type="protein sequence ID" value="KAA6312083.1"/>
    <property type="molecule type" value="Genomic_DNA"/>
</dbReference>
<protein>
    <recommendedName>
        <fullName evidence="1">Helicase C-terminal domain-containing protein</fullName>
    </recommendedName>
</protein>
<dbReference type="SMART" id="SM00490">
    <property type="entry name" value="HELICc"/>
    <property type="match status" value="1"/>
</dbReference>
<evidence type="ECO:0000259" key="1">
    <source>
        <dbReference type="PROSITE" id="PS51194"/>
    </source>
</evidence>
<accession>A0A5J4PUW9</accession>
<sequence length="395" mass="44292">NLVAFAKTGNATLLGRAPLEGGEENAKMLIATDYARKMSLDMHMIDRNKYDDHIDNKASHCALKLAEYYKKFDAQKGMQFVFSDLGTYKPGEWNVYSEIKRKLIEDYHIPAHEIRFIQEAKNETSRQAMIQGANRGDIRILFGSTDMLGTGVNAQKRAVAVHHLDSPWRPSDLEQREGRAIRKGNEIAKLYAGNKVDVIIYAVEKSLDSYKFNLLHNKQLFITQLKNNNMGARTIDEGSLDEKSGMNFSEYVAILSGNTDLLEKARLEKKVAALESERQSFAKNKASSEFKLEDITRQVKGHRETAEHIKGDWADFQSRVQDADGTFLNPIQLKGVEGSDPKAIGIKLNELAGSATTGGEYFKIGSLYGFTLSVKTETSQKEGLSFRDNRFFATG</sequence>
<dbReference type="Pfam" id="PF00271">
    <property type="entry name" value="Helicase_C"/>
    <property type="match status" value="1"/>
</dbReference>
<dbReference type="InterPro" id="IPR027417">
    <property type="entry name" value="P-loop_NTPase"/>
</dbReference>
<evidence type="ECO:0000313" key="2">
    <source>
        <dbReference type="EMBL" id="KAA6312083.1"/>
    </source>
</evidence>
<dbReference type="AlphaFoldDB" id="A0A5J4PUW9"/>
<proteinExistence type="predicted"/>
<feature type="domain" description="Helicase C-terminal" evidence="1">
    <location>
        <begin position="64"/>
        <end position="243"/>
    </location>
</feature>
<feature type="non-terminal residue" evidence="2">
    <location>
        <position position="1"/>
    </location>
</feature>